<evidence type="ECO:0000313" key="2">
    <source>
        <dbReference type="EMBL" id="CAE7833307.1"/>
    </source>
</evidence>
<accession>A0A812ZPG7</accession>
<dbReference type="AlphaFoldDB" id="A0A812ZPG7"/>
<organism evidence="2 3">
    <name type="scientific">Symbiodinium necroappetens</name>
    <dbReference type="NCBI Taxonomy" id="1628268"/>
    <lineage>
        <taxon>Eukaryota</taxon>
        <taxon>Sar</taxon>
        <taxon>Alveolata</taxon>
        <taxon>Dinophyceae</taxon>
        <taxon>Suessiales</taxon>
        <taxon>Symbiodiniaceae</taxon>
        <taxon>Symbiodinium</taxon>
    </lineage>
</organism>
<evidence type="ECO:0000313" key="3">
    <source>
        <dbReference type="Proteomes" id="UP000601435"/>
    </source>
</evidence>
<proteinExistence type="predicted"/>
<keyword evidence="3" id="KW-1185">Reference proteome</keyword>
<dbReference type="EMBL" id="CAJNJA010048741">
    <property type="protein sequence ID" value="CAE7833307.1"/>
    <property type="molecule type" value="Genomic_DNA"/>
</dbReference>
<sequence>MLIRPGPRFTFEVEVTRNSRRGNTRNLDALGFHLRPLCKTCERCAVKLCTDGSEHSIMQQSRWLEGFWQPSESDLKKSKPHLYEELRRDDEQIDDGKEVWISNEHILQEAAWIAQERKLSRLVFADTSTYILNNGATTEQKILEEFSIDVKQVLARGSRAMLVIDLDSFASLQFSESAGGMSSKSYSIGSRQLFDAAVAAFNDCRASVRSCGNVRDLDPNVQERESWCLAIIRNAYLYDLFRERTQWPPSALERDAKRRERAEQKIRRCKRCGVRYRESENKELPGNCSKHTGHPIFADESGDTIDPVPPDIIKTLLSGAGKGQLAVLLLRKVFFSCCHQQYAPRGGCTQTRHTESPDDDGEGSSSSSQARQLTQCLSNLDFTLIATRGHSLVFTSQVCSAWL</sequence>
<gene>
    <name evidence="2" type="ORF">SNEC2469_LOCUS24958</name>
</gene>
<comment type="caution">
    <text evidence="2">The sequence shown here is derived from an EMBL/GenBank/DDBJ whole genome shotgun (WGS) entry which is preliminary data.</text>
</comment>
<evidence type="ECO:0000256" key="1">
    <source>
        <dbReference type="SAM" id="MobiDB-lite"/>
    </source>
</evidence>
<reference evidence="2" key="1">
    <citation type="submission" date="2021-02" db="EMBL/GenBank/DDBJ databases">
        <authorList>
            <person name="Dougan E. K."/>
            <person name="Rhodes N."/>
            <person name="Thang M."/>
            <person name="Chan C."/>
        </authorList>
    </citation>
    <scope>NUCLEOTIDE SEQUENCE</scope>
</reference>
<feature type="region of interest" description="Disordered" evidence="1">
    <location>
        <begin position="347"/>
        <end position="368"/>
    </location>
</feature>
<name>A0A812ZPG7_9DINO</name>
<dbReference type="OrthoDB" id="10018969at2759"/>
<dbReference type="Proteomes" id="UP000601435">
    <property type="component" value="Unassembled WGS sequence"/>
</dbReference>
<protein>
    <submittedName>
        <fullName evidence="2">Uncharacterized protein</fullName>
    </submittedName>
</protein>